<evidence type="ECO:0000256" key="3">
    <source>
        <dbReference type="ARBA" id="ARBA00022448"/>
    </source>
</evidence>
<keyword evidence="6 10" id="KW-0067">ATP-binding</keyword>
<dbReference type="PANTHER" id="PTHR43553">
    <property type="entry name" value="HEAVY METAL TRANSPORTER"/>
    <property type="match status" value="1"/>
</dbReference>
<comment type="similarity">
    <text evidence="2">Belongs to the ABC transporter superfamily.</text>
</comment>
<dbReference type="InterPro" id="IPR027417">
    <property type="entry name" value="P-loop_NTPase"/>
</dbReference>
<dbReference type="Proteomes" id="UP000824087">
    <property type="component" value="Unassembled WGS sequence"/>
</dbReference>
<comment type="caution">
    <text evidence="10">The sequence shown here is derived from an EMBL/GenBank/DDBJ whole genome shotgun (WGS) entry which is preliminary data.</text>
</comment>
<evidence type="ECO:0000313" key="11">
    <source>
        <dbReference type="Proteomes" id="UP000824087"/>
    </source>
</evidence>
<keyword evidence="7" id="KW-1278">Translocase</keyword>
<organism evidence="10 11">
    <name type="scientific">Candidatus Fimihabitans intestinipullorum</name>
    <dbReference type="NCBI Taxonomy" id="2840820"/>
    <lineage>
        <taxon>Bacteria</taxon>
        <taxon>Bacillati</taxon>
        <taxon>Mycoplasmatota</taxon>
        <taxon>Mycoplasmatota incertae sedis</taxon>
        <taxon>Candidatus Fimihabitans</taxon>
    </lineage>
</organism>
<evidence type="ECO:0000256" key="2">
    <source>
        <dbReference type="ARBA" id="ARBA00005417"/>
    </source>
</evidence>
<keyword evidence="3" id="KW-0813">Transport</keyword>
<protein>
    <submittedName>
        <fullName evidence="10">ATP-binding cassette domain-containing protein</fullName>
    </submittedName>
</protein>
<dbReference type="EMBL" id="DVML01000034">
    <property type="protein sequence ID" value="HIU23083.1"/>
    <property type="molecule type" value="Genomic_DNA"/>
</dbReference>
<dbReference type="GO" id="GO:0005524">
    <property type="term" value="F:ATP binding"/>
    <property type="evidence" value="ECO:0007669"/>
    <property type="project" value="UniProtKB-KW"/>
</dbReference>
<evidence type="ECO:0000256" key="5">
    <source>
        <dbReference type="ARBA" id="ARBA00022741"/>
    </source>
</evidence>
<dbReference type="InterPro" id="IPR015856">
    <property type="entry name" value="ABC_transpr_CbiO/EcfA_su"/>
</dbReference>
<dbReference type="GO" id="GO:0016887">
    <property type="term" value="F:ATP hydrolysis activity"/>
    <property type="evidence" value="ECO:0007669"/>
    <property type="project" value="InterPro"/>
</dbReference>
<name>A0A9D1HV07_9BACT</name>
<proteinExistence type="inferred from homology"/>
<dbReference type="InterPro" id="IPR017871">
    <property type="entry name" value="ABC_transporter-like_CS"/>
</dbReference>
<dbReference type="Gene3D" id="3.40.50.300">
    <property type="entry name" value="P-loop containing nucleotide triphosphate hydrolases"/>
    <property type="match status" value="1"/>
</dbReference>
<evidence type="ECO:0000313" key="10">
    <source>
        <dbReference type="EMBL" id="HIU23083.1"/>
    </source>
</evidence>
<dbReference type="InterPro" id="IPR003439">
    <property type="entry name" value="ABC_transporter-like_ATP-bd"/>
</dbReference>
<reference evidence="10" key="1">
    <citation type="submission" date="2020-10" db="EMBL/GenBank/DDBJ databases">
        <authorList>
            <person name="Gilroy R."/>
        </authorList>
    </citation>
    <scope>NUCLEOTIDE SEQUENCE</scope>
    <source>
        <strain evidence="10">CHK197-8231</strain>
    </source>
</reference>
<evidence type="ECO:0000256" key="7">
    <source>
        <dbReference type="ARBA" id="ARBA00022967"/>
    </source>
</evidence>
<evidence type="ECO:0000256" key="6">
    <source>
        <dbReference type="ARBA" id="ARBA00022840"/>
    </source>
</evidence>
<dbReference type="Pfam" id="PF00005">
    <property type="entry name" value="ABC_tran"/>
    <property type="match status" value="1"/>
</dbReference>
<dbReference type="GO" id="GO:0043190">
    <property type="term" value="C:ATP-binding cassette (ABC) transporter complex"/>
    <property type="evidence" value="ECO:0007669"/>
    <property type="project" value="TreeGrafter"/>
</dbReference>
<dbReference type="PROSITE" id="PS50893">
    <property type="entry name" value="ABC_TRANSPORTER_2"/>
    <property type="match status" value="1"/>
</dbReference>
<evidence type="ECO:0000256" key="4">
    <source>
        <dbReference type="ARBA" id="ARBA00022475"/>
    </source>
</evidence>
<keyword evidence="5" id="KW-0547">Nucleotide-binding</keyword>
<dbReference type="AlphaFoldDB" id="A0A9D1HV07"/>
<evidence type="ECO:0000259" key="9">
    <source>
        <dbReference type="PROSITE" id="PS50893"/>
    </source>
</evidence>
<sequence>MEVKFDNVKYIDSDGTTQLQDISFVASDRKVTVVMGKSGSGKSILREMLQTIKFPTEGVISVGPFIIKAGLEKFNYAGLYRLVGVVEQYPERNFIANTVREEIAFAMKQYKYHPDKIEQHILASLKMVDLDESYLDKNPFRLSLGEKKKIAFAAVLAYNPSVIILDEPTVGLDSYSKGQWIRTIRSLKRKYNKTILIMSRDSDFAVQVADQVVILNRGKIYLSGKKMEVFQQVKKLERAGISIPKTILFSKKVLDQKKIKLGYRDDINDLIKDVYRHAK</sequence>
<reference evidence="10" key="2">
    <citation type="journal article" date="2021" name="PeerJ">
        <title>Extensive microbial diversity within the chicken gut microbiome revealed by metagenomics and culture.</title>
        <authorList>
            <person name="Gilroy R."/>
            <person name="Ravi A."/>
            <person name="Getino M."/>
            <person name="Pursley I."/>
            <person name="Horton D.L."/>
            <person name="Alikhan N.F."/>
            <person name="Baker D."/>
            <person name="Gharbi K."/>
            <person name="Hall N."/>
            <person name="Watson M."/>
            <person name="Adriaenssens E.M."/>
            <person name="Foster-Nyarko E."/>
            <person name="Jarju S."/>
            <person name="Secka A."/>
            <person name="Antonio M."/>
            <person name="Oren A."/>
            <person name="Chaudhuri R.R."/>
            <person name="La Ragione R."/>
            <person name="Hildebrand F."/>
            <person name="Pallen M.J."/>
        </authorList>
    </citation>
    <scope>NUCLEOTIDE SEQUENCE</scope>
    <source>
        <strain evidence="10">CHK197-8231</strain>
    </source>
</reference>
<keyword evidence="4" id="KW-1003">Cell membrane</keyword>
<dbReference type="CDD" id="cd03225">
    <property type="entry name" value="ABC_cobalt_CbiO_domain1"/>
    <property type="match status" value="1"/>
</dbReference>
<feature type="domain" description="ABC transporter" evidence="9">
    <location>
        <begin position="3"/>
        <end position="242"/>
    </location>
</feature>
<evidence type="ECO:0000256" key="8">
    <source>
        <dbReference type="ARBA" id="ARBA00023136"/>
    </source>
</evidence>
<dbReference type="GO" id="GO:0042626">
    <property type="term" value="F:ATPase-coupled transmembrane transporter activity"/>
    <property type="evidence" value="ECO:0007669"/>
    <property type="project" value="TreeGrafter"/>
</dbReference>
<keyword evidence="8" id="KW-0472">Membrane</keyword>
<dbReference type="SUPFAM" id="SSF52540">
    <property type="entry name" value="P-loop containing nucleoside triphosphate hydrolases"/>
    <property type="match status" value="1"/>
</dbReference>
<dbReference type="InterPro" id="IPR050095">
    <property type="entry name" value="ECF_ABC_transporter_ATP-bd"/>
</dbReference>
<accession>A0A9D1HV07</accession>
<dbReference type="PANTHER" id="PTHR43553:SF27">
    <property type="entry name" value="ENERGY-COUPLING FACTOR TRANSPORTER ATP-BINDING PROTEIN ECFA2"/>
    <property type="match status" value="1"/>
</dbReference>
<dbReference type="PROSITE" id="PS00211">
    <property type="entry name" value="ABC_TRANSPORTER_1"/>
    <property type="match status" value="1"/>
</dbReference>
<gene>
    <name evidence="10" type="ORF">IAD49_05820</name>
</gene>
<evidence type="ECO:0000256" key="1">
    <source>
        <dbReference type="ARBA" id="ARBA00004202"/>
    </source>
</evidence>
<comment type="subcellular location">
    <subcellularLocation>
        <location evidence="1">Cell membrane</location>
        <topology evidence="1">Peripheral membrane protein</topology>
    </subcellularLocation>
</comment>